<dbReference type="EMBL" id="AMZH03028648">
    <property type="protein sequence ID" value="RRT33597.1"/>
    <property type="molecule type" value="Genomic_DNA"/>
</dbReference>
<protein>
    <submittedName>
        <fullName evidence="1">Uncharacterized protein</fullName>
    </submittedName>
</protein>
<accession>A0A426X2A6</accession>
<name>A0A426X2A6_ENSVE</name>
<comment type="caution">
    <text evidence="1">The sequence shown here is derived from an EMBL/GenBank/DDBJ whole genome shotgun (WGS) entry which is preliminary data.</text>
</comment>
<proteinExistence type="predicted"/>
<reference evidence="1 2" key="1">
    <citation type="journal article" date="2014" name="Agronomy (Basel)">
        <title>A Draft Genome Sequence for Ensete ventricosum, the Drought-Tolerant Tree Against Hunger.</title>
        <authorList>
            <person name="Harrison J."/>
            <person name="Moore K.A."/>
            <person name="Paszkiewicz K."/>
            <person name="Jones T."/>
            <person name="Grant M."/>
            <person name="Ambacheew D."/>
            <person name="Muzemil S."/>
            <person name="Studholme D.J."/>
        </authorList>
    </citation>
    <scope>NUCLEOTIDE SEQUENCE [LARGE SCALE GENOMIC DNA]</scope>
</reference>
<evidence type="ECO:0000313" key="1">
    <source>
        <dbReference type="EMBL" id="RRT33597.1"/>
    </source>
</evidence>
<gene>
    <name evidence="1" type="ORF">B296_00033042</name>
</gene>
<dbReference type="Proteomes" id="UP000287651">
    <property type="component" value="Unassembled WGS sequence"/>
</dbReference>
<organism evidence="1 2">
    <name type="scientific">Ensete ventricosum</name>
    <name type="common">Abyssinian banana</name>
    <name type="synonym">Musa ensete</name>
    <dbReference type="NCBI Taxonomy" id="4639"/>
    <lineage>
        <taxon>Eukaryota</taxon>
        <taxon>Viridiplantae</taxon>
        <taxon>Streptophyta</taxon>
        <taxon>Embryophyta</taxon>
        <taxon>Tracheophyta</taxon>
        <taxon>Spermatophyta</taxon>
        <taxon>Magnoliopsida</taxon>
        <taxon>Liliopsida</taxon>
        <taxon>Zingiberales</taxon>
        <taxon>Musaceae</taxon>
        <taxon>Ensete</taxon>
    </lineage>
</organism>
<evidence type="ECO:0000313" key="2">
    <source>
        <dbReference type="Proteomes" id="UP000287651"/>
    </source>
</evidence>
<dbReference type="AlphaFoldDB" id="A0A426X2A6"/>
<sequence length="93" mass="10249">MHRVDAVGKSSGVRRELAEGIGSLPGWCKGVRQKKIETCWKIVGVAEKLLGFARIFAERIKKLTGNTPGDHREKIERLVTSIPKAIGLAKIRS</sequence>